<reference evidence="2" key="1">
    <citation type="submission" date="2023-06" db="EMBL/GenBank/DDBJ databases">
        <title>Genome-scale phylogeny and comparative genomics of the fungal order Sordariales.</title>
        <authorList>
            <consortium name="Lawrence Berkeley National Laboratory"/>
            <person name="Hensen N."/>
            <person name="Bonometti L."/>
            <person name="Westerberg I."/>
            <person name="Brannstrom I.O."/>
            <person name="Guillou S."/>
            <person name="Cros-Aarteil S."/>
            <person name="Calhoun S."/>
            <person name="Haridas S."/>
            <person name="Kuo A."/>
            <person name="Mondo S."/>
            <person name="Pangilinan J."/>
            <person name="Riley R."/>
            <person name="LaButti K."/>
            <person name="Andreopoulos B."/>
            <person name="Lipzen A."/>
            <person name="Chen C."/>
            <person name="Yanf M."/>
            <person name="Daum C."/>
            <person name="Ng V."/>
            <person name="Clum A."/>
            <person name="Steindorff A."/>
            <person name="Ohm R."/>
            <person name="Martin F."/>
            <person name="Silar P."/>
            <person name="Natvig D."/>
            <person name="Lalanne C."/>
            <person name="Gautier V."/>
            <person name="Ament-velasquez S.L."/>
            <person name="Kruys A."/>
            <person name="Hutchinson M.I."/>
            <person name="Powell A.J."/>
            <person name="Barry K."/>
            <person name="Miller A.N."/>
            <person name="Grigoriev I.V."/>
            <person name="Debuchy R."/>
            <person name="Gladieux P."/>
            <person name="Thoren M.H."/>
            <person name="Johannesson H."/>
        </authorList>
    </citation>
    <scope>NUCLEOTIDE SEQUENCE</scope>
    <source>
        <strain evidence="2">SMH3187-1</strain>
    </source>
</reference>
<dbReference type="AlphaFoldDB" id="A0AA40EJ60"/>
<feature type="compositionally biased region" description="Basic residues" evidence="1">
    <location>
        <begin position="84"/>
        <end position="97"/>
    </location>
</feature>
<protein>
    <submittedName>
        <fullName evidence="2">Uncharacterized protein</fullName>
    </submittedName>
</protein>
<gene>
    <name evidence="2" type="ORF">B0T18DRAFT_417665</name>
</gene>
<feature type="compositionally biased region" description="Basic residues" evidence="1">
    <location>
        <begin position="1"/>
        <end position="19"/>
    </location>
</feature>
<feature type="region of interest" description="Disordered" evidence="1">
    <location>
        <begin position="1"/>
        <end position="97"/>
    </location>
</feature>
<proteinExistence type="predicted"/>
<evidence type="ECO:0000313" key="2">
    <source>
        <dbReference type="EMBL" id="KAK0740302.1"/>
    </source>
</evidence>
<organism evidence="2 3">
    <name type="scientific">Schizothecium vesticola</name>
    <dbReference type="NCBI Taxonomy" id="314040"/>
    <lineage>
        <taxon>Eukaryota</taxon>
        <taxon>Fungi</taxon>
        <taxon>Dikarya</taxon>
        <taxon>Ascomycota</taxon>
        <taxon>Pezizomycotina</taxon>
        <taxon>Sordariomycetes</taxon>
        <taxon>Sordariomycetidae</taxon>
        <taxon>Sordariales</taxon>
        <taxon>Schizotheciaceae</taxon>
        <taxon>Schizothecium</taxon>
    </lineage>
</organism>
<name>A0AA40EJ60_9PEZI</name>
<keyword evidence="3" id="KW-1185">Reference proteome</keyword>
<sequence>MRGRGRGPRSRRGCRRAPQPKRSASQCIPLKQERETGEQGNRGTGPSGTEPRIEPLPSRTWSPGLPRNAKGDLESPSSSPINHAARHRRLAERPRARRPRWMVHYQMPPRAVPARDVVAGESGPCPPRTVRDPRADRLFIDGTHRTPSGSCPPIHAISQASSDKRAMRSTHGPHGGSAGAQREAWGLGCSPNIQNDPSNGDDGSERGLSSTPLTPLLLEISLAVRRAPSRPAGLRCGGGGVVFLLFSCAHEMSRG</sequence>
<feature type="region of interest" description="Disordered" evidence="1">
    <location>
        <begin position="159"/>
        <end position="211"/>
    </location>
</feature>
<dbReference type="EMBL" id="JAUKUD010000006">
    <property type="protein sequence ID" value="KAK0740302.1"/>
    <property type="molecule type" value="Genomic_DNA"/>
</dbReference>
<evidence type="ECO:0000313" key="3">
    <source>
        <dbReference type="Proteomes" id="UP001172155"/>
    </source>
</evidence>
<evidence type="ECO:0000256" key="1">
    <source>
        <dbReference type="SAM" id="MobiDB-lite"/>
    </source>
</evidence>
<accession>A0AA40EJ60</accession>
<comment type="caution">
    <text evidence="2">The sequence shown here is derived from an EMBL/GenBank/DDBJ whole genome shotgun (WGS) entry which is preliminary data.</text>
</comment>
<dbReference type="Proteomes" id="UP001172155">
    <property type="component" value="Unassembled WGS sequence"/>
</dbReference>